<organism evidence="1 2">
    <name type="scientific">Acaulospora colombiana</name>
    <dbReference type="NCBI Taxonomy" id="27376"/>
    <lineage>
        <taxon>Eukaryota</taxon>
        <taxon>Fungi</taxon>
        <taxon>Fungi incertae sedis</taxon>
        <taxon>Mucoromycota</taxon>
        <taxon>Glomeromycotina</taxon>
        <taxon>Glomeromycetes</taxon>
        <taxon>Diversisporales</taxon>
        <taxon>Acaulosporaceae</taxon>
        <taxon>Acaulospora</taxon>
    </lineage>
</organism>
<name>A0ACA9Q4H1_9GLOM</name>
<accession>A0ACA9Q4H1</accession>
<comment type="caution">
    <text evidence="1">The sequence shown here is derived from an EMBL/GenBank/DDBJ whole genome shotgun (WGS) entry which is preliminary data.</text>
</comment>
<proteinExistence type="predicted"/>
<sequence length="249" mass="27793">LHKADSDSTLASVIPTLASNTGISQAHPLLRLDSCAMLIAKEQVKHLESRVQELEKALNAERLEDTEGQLICNIEYSEDDMQGVTSMNGQEESKEFKRWKQTVLTQWEKDPNSVPGGIRLLPNRDDTNLYFRLHKIFTKDRMKSQLTVITEATQPQKMKLASGAQSAVAEDIKYNTQSFVADDVRNHLVAQCRWGRKDLKEPTTTGMVTRNTSKVTPPEGIPIGPKHVPTGPKGTQTGPKRVPIGPKRR</sequence>
<gene>
    <name evidence="1" type="ORF">ACOLOM_LOCUS11881</name>
</gene>
<keyword evidence="2" id="KW-1185">Reference proteome</keyword>
<dbReference type="EMBL" id="CAJVPT010044998">
    <property type="protein sequence ID" value="CAG8735384.1"/>
    <property type="molecule type" value="Genomic_DNA"/>
</dbReference>
<reference evidence="1" key="1">
    <citation type="submission" date="2021-06" db="EMBL/GenBank/DDBJ databases">
        <authorList>
            <person name="Kallberg Y."/>
            <person name="Tangrot J."/>
            <person name="Rosling A."/>
        </authorList>
    </citation>
    <scope>NUCLEOTIDE SEQUENCE</scope>
    <source>
        <strain evidence="1">CL356</strain>
    </source>
</reference>
<evidence type="ECO:0000313" key="1">
    <source>
        <dbReference type="EMBL" id="CAG8735384.1"/>
    </source>
</evidence>
<protein>
    <submittedName>
        <fullName evidence="1">15782_t:CDS:1</fullName>
    </submittedName>
</protein>
<evidence type="ECO:0000313" key="2">
    <source>
        <dbReference type="Proteomes" id="UP000789525"/>
    </source>
</evidence>
<feature type="non-terminal residue" evidence="1">
    <location>
        <position position="1"/>
    </location>
</feature>
<dbReference type="Proteomes" id="UP000789525">
    <property type="component" value="Unassembled WGS sequence"/>
</dbReference>